<keyword evidence="2" id="KW-1185">Reference proteome</keyword>
<dbReference type="EMBL" id="MU864069">
    <property type="protein sequence ID" value="KAK4194352.1"/>
    <property type="molecule type" value="Genomic_DNA"/>
</dbReference>
<evidence type="ECO:0000313" key="2">
    <source>
        <dbReference type="Proteomes" id="UP001303160"/>
    </source>
</evidence>
<proteinExistence type="predicted"/>
<protein>
    <submittedName>
        <fullName evidence="1">Uncharacterized protein</fullName>
    </submittedName>
</protein>
<organism evidence="1 2">
    <name type="scientific">Triangularia verruculosa</name>
    <dbReference type="NCBI Taxonomy" id="2587418"/>
    <lineage>
        <taxon>Eukaryota</taxon>
        <taxon>Fungi</taxon>
        <taxon>Dikarya</taxon>
        <taxon>Ascomycota</taxon>
        <taxon>Pezizomycotina</taxon>
        <taxon>Sordariomycetes</taxon>
        <taxon>Sordariomycetidae</taxon>
        <taxon>Sordariales</taxon>
        <taxon>Podosporaceae</taxon>
        <taxon>Triangularia</taxon>
    </lineage>
</organism>
<gene>
    <name evidence="1" type="ORF">QBC40DRAFT_260091</name>
</gene>
<reference evidence="1" key="2">
    <citation type="submission" date="2023-05" db="EMBL/GenBank/DDBJ databases">
        <authorList>
            <consortium name="Lawrence Berkeley National Laboratory"/>
            <person name="Steindorff A."/>
            <person name="Hensen N."/>
            <person name="Bonometti L."/>
            <person name="Westerberg I."/>
            <person name="Brannstrom I.O."/>
            <person name="Guillou S."/>
            <person name="Cros-Aarteil S."/>
            <person name="Calhoun S."/>
            <person name="Haridas S."/>
            <person name="Kuo A."/>
            <person name="Mondo S."/>
            <person name="Pangilinan J."/>
            <person name="Riley R."/>
            <person name="Labutti K."/>
            <person name="Andreopoulos B."/>
            <person name="Lipzen A."/>
            <person name="Chen C."/>
            <person name="Yanf M."/>
            <person name="Daum C."/>
            <person name="Ng V."/>
            <person name="Clum A."/>
            <person name="Ohm R."/>
            <person name="Martin F."/>
            <person name="Silar P."/>
            <person name="Natvig D."/>
            <person name="Lalanne C."/>
            <person name="Gautier V."/>
            <person name="Ament-Velasquez S.L."/>
            <person name="Kruys A."/>
            <person name="Hutchinson M.I."/>
            <person name="Powell A.J."/>
            <person name="Barry K."/>
            <person name="Miller A.N."/>
            <person name="Grigoriev I.V."/>
            <person name="Debuchy R."/>
            <person name="Gladieux P."/>
            <person name="Thoren M.H."/>
            <person name="Johannesson H."/>
        </authorList>
    </citation>
    <scope>NUCLEOTIDE SEQUENCE</scope>
    <source>
        <strain evidence="1">CBS 315.58</strain>
    </source>
</reference>
<name>A0AAN6XAM1_9PEZI</name>
<reference evidence="1" key="1">
    <citation type="journal article" date="2023" name="Mol. Phylogenet. Evol.">
        <title>Genome-scale phylogeny and comparative genomics of the fungal order Sordariales.</title>
        <authorList>
            <person name="Hensen N."/>
            <person name="Bonometti L."/>
            <person name="Westerberg I."/>
            <person name="Brannstrom I.O."/>
            <person name="Guillou S."/>
            <person name="Cros-Aarteil S."/>
            <person name="Calhoun S."/>
            <person name="Haridas S."/>
            <person name="Kuo A."/>
            <person name="Mondo S."/>
            <person name="Pangilinan J."/>
            <person name="Riley R."/>
            <person name="LaButti K."/>
            <person name="Andreopoulos B."/>
            <person name="Lipzen A."/>
            <person name="Chen C."/>
            <person name="Yan M."/>
            <person name="Daum C."/>
            <person name="Ng V."/>
            <person name="Clum A."/>
            <person name="Steindorff A."/>
            <person name="Ohm R.A."/>
            <person name="Martin F."/>
            <person name="Silar P."/>
            <person name="Natvig D.O."/>
            <person name="Lalanne C."/>
            <person name="Gautier V."/>
            <person name="Ament-Velasquez S.L."/>
            <person name="Kruys A."/>
            <person name="Hutchinson M.I."/>
            <person name="Powell A.J."/>
            <person name="Barry K."/>
            <person name="Miller A.N."/>
            <person name="Grigoriev I.V."/>
            <person name="Debuchy R."/>
            <person name="Gladieux P."/>
            <person name="Hiltunen Thoren M."/>
            <person name="Johannesson H."/>
        </authorList>
    </citation>
    <scope>NUCLEOTIDE SEQUENCE</scope>
    <source>
        <strain evidence="1">CBS 315.58</strain>
    </source>
</reference>
<sequence length="369" mass="41450">MPYSADAEKDQQDQMDVDNPALLHDHPVEGIIDLAENDDEDDTTMDVDSGEPKNNMTMDTNVPSCLIQPQEWLDHISLNQLLRMVTAGSSSVFVVRIGKEQEITANDLIENPGIEIILLPLQVAAPGRKFAPLSSVKVYRSSDDEETRERAAKRMVKRFLARIHASWPEQLHGQSPVVEDFVLAWERGPTLGAKQQYSNGITAVMAAMHLVAGKEVPTKTDLAVWRCLFCCLCSEKVEGIESLFPTLAKPINPGEADYETAREQIFGAQHYLQALTTYHNARDQLLLTHVQIQSLLAWYESDLQIKIEKKQSLVDATRVLIKADEESIDFAKRADQTDMIRRRHNSHCNIGIWTWTISTSVLGPEHSPL</sequence>
<dbReference type="AlphaFoldDB" id="A0AAN6XAM1"/>
<dbReference type="Proteomes" id="UP001303160">
    <property type="component" value="Unassembled WGS sequence"/>
</dbReference>
<accession>A0AAN6XAM1</accession>
<evidence type="ECO:0000313" key="1">
    <source>
        <dbReference type="EMBL" id="KAK4194352.1"/>
    </source>
</evidence>
<comment type="caution">
    <text evidence="1">The sequence shown here is derived from an EMBL/GenBank/DDBJ whole genome shotgun (WGS) entry which is preliminary data.</text>
</comment>